<organism evidence="2 3">
    <name type="scientific">Apiospora arundinis</name>
    <dbReference type="NCBI Taxonomy" id="335852"/>
    <lineage>
        <taxon>Eukaryota</taxon>
        <taxon>Fungi</taxon>
        <taxon>Dikarya</taxon>
        <taxon>Ascomycota</taxon>
        <taxon>Pezizomycotina</taxon>
        <taxon>Sordariomycetes</taxon>
        <taxon>Xylariomycetidae</taxon>
        <taxon>Amphisphaeriales</taxon>
        <taxon>Apiosporaceae</taxon>
        <taxon>Apiospora</taxon>
    </lineage>
</organism>
<feature type="region of interest" description="Disordered" evidence="1">
    <location>
        <begin position="151"/>
        <end position="209"/>
    </location>
</feature>
<comment type="caution">
    <text evidence="2">The sequence shown here is derived from an EMBL/GenBank/DDBJ whole genome shotgun (WGS) entry which is preliminary data.</text>
</comment>
<gene>
    <name evidence="2" type="ORF">PGQ11_014281</name>
</gene>
<name>A0ABR2HSY5_9PEZI</name>
<protein>
    <submittedName>
        <fullName evidence="2">Uncharacterized protein</fullName>
    </submittedName>
</protein>
<keyword evidence="3" id="KW-1185">Reference proteome</keyword>
<evidence type="ECO:0000313" key="3">
    <source>
        <dbReference type="Proteomes" id="UP001390339"/>
    </source>
</evidence>
<reference evidence="2 3" key="1">
    <citation type="journal article" date="2024" name="IMA Fungus">
        <title>Apiospora arundinis, a panoply of carbohydrate-active enzymes and secondary metabolites.</title>
        <authorList>
            <person name="Sorensen T."/>
            <person name="Petersen C."/>
            <person name="Muurmann A.T."/>
            <person name="Christiansen J.V."/>
            <person name="Brundto M.L."/>
            <person name="Overgaard C.K."/>
            <person name="Boysen A.T."/>
            <person name="Wollenberg R.D."/>
            <person name="Larsen T.O."/>
            <person name="Sorensen J.L."/>
            <person name="Nielsen K.L."/>
            <person name="Sondergaard T.E."/>
        </authorList>
    </citation>
    <scope>NUCLEOTIDE SEQUENCE [LARGE SCALE GENOMIC DNA]</scope>
    <source>
        <strain evidence="2 3">AAU 773</strain>
    </source>
</reference>
<evidence type="ECO:0000256" key="1">
    <source>
        <dbReference type="SAM" id="MobiDB-lite"/>
    </source>
</evidence>
<dbReference type="EMBL" id="JAPCWZ010000009">
    <property type="protein sequence ID" value="KAK8851802.1"/>
    <property type="molecule type" value="Genomic_DNA"/>
</dbReference>
<dbReference type="Proteomes" id="UP001390339">
    <property type="component" value="Unassembled WGS sequence"/>
</dbReference>
<feature type="compositionally biased region" description="Basic residues" evidence="1">
    <location>
        <begin position="194"/>
        <end position="209"/>
    </location>
</feature>
<sequence length="320" mass="36380">MDSTPTRSIGWSYESLNDIEKSALESMLQHDNEVLPPYIPEDSHMHSLTSTTHTIEWPSFNFNCWSKASFDVFTDWPKSVMNFDSWCFNMETSPSNLTDSPFDIYGAPFCPGNWSIDFSDIDNWPLDHIDGSGTHAFSNEASRDDVAQEAIPCSPYGEPSELGPEMTSCQEEPNKLGKRSAYPLETQSQTQVLPKRRKTRSPAAPRKRIRSSRFNFSVDEVERQSQAYKPVPRRCGKTGQWKDFNGKIMDGKLFRTSESEVAFKIRPNGGYMPVWMYWDKQEGWFRGDDIDGHTMVVDRDTMFAAISEGPGCFVGELVKG</sequence>
<accession>A0ABR2HSY5</accession>
<evidence type="ECO:0000313" key="2">
    <source>
        <dbReference type="EMBL" id="KAK8851802.1"/>
    </source>
</evidence>
<proteinExistence type="predicted"/>